<dbReference type="Proteomes" id="UP001321825">
    <property type="component" value="Chromosome"/>
</dbReference>
<evidence type="ECO:0000313" key="10">
    <source>
        <dbReference type="EMBL" id="BCX80758.1"/>
    </source>
</evidence>
<feature type="transmembrane region" description="Helical" evidence="9">
    <location>
        <begin position="39"/>
        <end position="63"/>
    </location>
</feature>
<feature type="transmembrane region" description="Helical" evidence="9">
    <location>
        <begin position="12"/>
        <end position="32"/>
    </location>
</feature>
<keyword evidence="6 9" id="KW-1133">Transmembrane helix</keyword>
<dbReference type="InterPro" id="IPR026034">
    <property type="entry name" value="MreD_proteobac"/>
</dbReference>
<dbReference type="PANTHER" id="PTHR37484:SF1">
    <property type="entry name" value="ROD SHAPE-DETERMINING PROTEIN MRED"/>
    <property type="match status" value="1"/>
</dbReference>
<dbReference type="NCBIfam" id="TIGR03426">
    <property type="entry name" value="shape_MreD"/>
    <property type="match status" value="1"/>
</dbReference>
<name>A0AAU9BZP9_9GAMM</name>
<protein>
    <recommendedName>
        <fullName evidence="8">Rod shape-determining protein MreD</fullName>
    </recommendedName>
</protein>
<dbReference type="AlphaFoldDB" id="A0AAU9BZP9"/>
<evidence type="ECO:0000256" key="9">
    <source>
        <dbReference type="SAM" id="Phobius"/>
    </source>
</evidence>
<dbReference type="PANTHER" id="PTHR37484">
    <property type="entry name" value="ROD SHAPE-DETERMINING PROTEIN MRED"/>
    <property type="match status" value="1"/>
</dbReference>
<comment type="similarity">
    <text evidence="2 8">Belongs to the MreD family.</text>
</comment>
<evidence type="ECO:0000256" key="7">
    <source>
        <dbReference type="ARBA" id="ARBA00023136"/>
    </source>
</evidence>
<gene>
    <name evidence="10" type="ORF">MIT9_P0334</name>
</gene>
<evidence type="ECO:0000256" key="5">
    <source>
        <dbReference type="ARBA" id="ARBA00022960"/>
    </source>
</evidence>
<sequence length="162" mass="18168">MQPAPEPSPYPLIAATLVGALWLRLLALPEAIVPFNPDWVMLALIYWSLALPQRLGVGLAWIVGLWTDAATASLLGQHALVYAVAAFICVRFHARLRVFPLSQQMLLVLAFLLAAQLMTFCFQFLQGRSGLRWTYWLPSLTGTLAWPLVLTLCRRLKHRFLG</sequence>
<dbReference type="RefSeq" id="WP_317705708.1">
    <property type="nucleotide sequence ID" value="NZ_AP024714.1"/>
</dbReference>
<evidence type="ECO:0000256" key="8">
    <source>
        <dbReference type="PIRNR" id="PIRNR018472"/>
    </source>
</evidence>
<evidence type="ECO:0000256" key="2">
    <source>
        <dbReference type="ARBA" id="ARBA00007776"/>
    </source>
</evidence>
<reference evidence="11" key="1">
    <citation type="journal article" date="2024" name="Int. J. Syst. Evol. Microbiol.">
        <title>Methylomarinovum tepidoasis sp. nov., a moderately thermophilic methanotroph of the family Methylothermaceae isolated from a deep-sea hydrothermal field.</title>
        <authorList>
            <person name="Hirayama H."/>
            <person name="Takaki Y."/>
            <person name="Abe M."/>
            <person name="Miyazaki M."/>
            <person name="Uematsu K."/>
            <person name="Matsui Y."/>
            <person name="Takai K."/>
        </authorList>
    </citation>
    <scope>NUCLEOTIDE SEQUENCE [LARGE SCALE GENOMIC DNA]</scope>
    <source>
        <strain evidence="11">IT-9</strain>
    </source>
</reference>
<keyword evidence="7 8" id="KW-0472">Membrane</keyword>
<keyword evidence="4 9" id="KW-0812">Transmembrane</keyword>
<dbReference type="KEGG" id="mcau:MIT9_P0334"/>
<keyword evidence="8" id="KW-0997">Cell inner membrane</keyword>
<comment type="function">
    <text evidence="8">Involved in formation of the rod shape of the cell. May also contribute to regulation of formation of penicillin-binding proteins.</text>
</comment>
<evidence type="ECO:0000256" key="1">
    <source>
        <dbReference type="ARBA" id="ARBA00004651"/>
    </source>
</evidence>
<keyword evidence="3 8" id="KW-1003">Cell membrane</keyword>
<evidence type="ECO:0000256" key="4">
    <source>
        <dbReference type="ARBA" id="ARBA00022692"/>
    </source>
</evidence>
<dbReference type="EMBL" id="AP024714">
    <property type="protein sequence ID" value="BCX80758.1"/>
    <property type="molecule type" value="Genomic_DNA"/>
</dbReference>
<keyword evidence="5 8" id="KW-0133">Cell shape</keyword>
<proteinExistence type="inferred from homology"/>
<dbReference type="Pfam" id="PF04093">
    <property type="entry name" value="MreD"/>
    <property type="match status" value="1"/>
</dbReference>
<dbReference type="PIRSF" id="PIRSF018472">
    <property type="entry name" value="MreD_proteobac"/>
    <property type="match status" value="1"/>
</dbReference>
<dbReference type="InterPro" id="IPR007227">
    <property type="entry name" value="Cell_shape_determining_MreD"/>
</dbReference>
<organism evidence="10 11">
    <name type="scientific">Methylomarinovum caldicuralii</name>
    <dbReference type="NCBI Taxonomy" id="438856"/>
    <lineage>
        <taxon>Bacteria</taxon>
        <taxon>Pseudomonadati</taxon>
        <taxon>Pseudomonadota</taxon>
        <taxon>Gammaproteobacteria</taxon>
        <taxon>Methylococcales</taxon>
        <taxon>Methylothermaceae</taxon>
        <taxon>Methylomarinovum</taxon>
    </lineage>
</organism>
<evidence type="ECO:0000256" key="6">
    <source>
        <dbReference type="ARBA" id="ARBA00022989"/>
    </source>
</evidence>
<evidence type="ECO:0000256" key="3">
    <source>
        <dbReference type="ARBA" id="ARBA00022475"/>
    </source>
</evidence>
<dbReference type="GO" id="GO:0005886">
    <property type="term" value="C:plasma membrane"/>
    <property type="evidence" value="ECO:0007669"/>
    <property type="project" value="UniProtKB-SubCell"/>
</dbReference>
<keyword evidence="11" id="KW-1185">Reference proteome</keyword>
<comment type="subcellular location">
    <subcellularLocation>
        <location evidence="8">Cell inner membrane</location>
    </subcellularLocation>
    <subcellularLocation>
        <location evidence="1">Cell membrane</location>
        <topology evidence="1">Multi-pass membrane protein</topology>
    </subcellularLocation>
</comment>
<feature type="transmembrane region" description="Helical" evidence="9">
    <location>
        <begin position="133"/>
        <end position="153"/>
    </location>
</feature>
<accession>A0AAU9BZP9</accession>
<evidence type="ECO:0000313" key="11">
    <source>
        <dbReference type="Proteomes" id="UP001321825"/>
    </source>
</evidence>
<feature type="transmembrane region" description="Helical" evidence="9">
    <location>
        <begin position="106"/>
        <end position="127"/>
    </location>
</feature>
<feature type="transmembrane region" description="Helical" evidence="9">
    <location>
        <begin position="75"/>
        <end position="94"/>
    </location>
</feature>
<dbReference type="GO" id="GO:0008360">
    <property type="term" value="P:regulation of cell shape"/>
    <property type="evidence" value="ECO:0007669"/>
    <property type="project" value="UniProtKB-UniRule"/>
</dbReference>